<sequence>MRLRRFRLGLPTMTSFFDSHHNEHPDALYLACSDGPAVPDTANTDISGERFTVRNVGNVVPTDPADASVDAALDFAVNQLRVRSIVVCGHSHCGAMKTLLSESIDAPTSPVCRWLDYARETLVAYRDYHVARVSAAASGLDNADQLAVVNVAIQVDRLVRHPILVAATISGRLRVTGTFFSDTDTRLYEVSTNGFLAPLG</sequence>
<feature type="binding site" evidence="8">
    <location>
        <position position="32"/>
    </location>
    <ligand>
        <name>Zn(2+)</name>
        <dbReference type="ChEBI" id="CHEBI:29105"/>
    </ligand>
</feature>
<protein>
    <recommendedName>
        <fullName evidence="2">carbonic anhydrase</fullName>
        <ecNumber evidence="2">4.2.1.1</ecNumber>
    </recommendedName>
</protein>
<dbReference type="EMBL" id="PECK01000006">
    <property type="protein sequence ID" value="TDZ93604.1"/>
    <property type="molecule type" value="Genomic_DNA"/>
</dbReference>
<evidence type="ECO:0000256" key="3">
    <source>
        <dbReference type="ARBA" id="ARBA00022723"/>
    </source>
</evidence>
<dbReference type="InterPro" id="IPR001765">
    <property type="entry name" value="Carbonic_anhydrase"/>
</dbReference>
<evidence type="ECO:0000313" key="9">
    <source>
        <dbReference type="EMBL" id="TDZ93604.1"/>
    </source>
</evidence>
<evidence type="ECO:0000256" key="2">
    <source>
        <dbReference type="ARBA" id="ARBA00012925"/>
    </source>
</evidence>
<dbReference type="Pfam" id="PF00484">
    <property type="entry name" value="Pro_CA"/>
    <property type="match status" value="1"/>
</dbReference>
<dbReference type="EMBL" id="PECM01000001">
    <property type="protein sequence ID" value="TEA09387.1"/>
    <property type="molecule type" value="Genomic_DNA"/>
</dbReference>
<organism evidence="9 12">
    <name type="scientific">Mycobacteroides salmoniphilum</name>
    <dbReference type="NCBI Taxonomy" id="404941"/>
    <lineage>
        <taxon>Bacteria</taxon>
        <taxon>Bacillati</taxon>
        <taxon>Actinomycetota</taxon>
        <taxon>Actinomycetes</taxon>
        <taxon>Mycobacteriales</taxon>
        <taxon>Mycobacteriaceae</taxon>
        <taxon>Mycobacteroides</taxon>
    </lineage>
</organism>
<dbReference type="GO" id="GO:0004089">
    <property type="term" value="F:carbonate dehydratase activity"/>
    <property type="evidence" value="ECO:0007669"/>
    <property type="project" value="UniProtKB-EC"/>
</dbReference>
<comment type="similarity">
    <text evidence="1">Belongs to the beta-class carbonic anhydrase family.</text>
</comment>
<comment type="cofactor">
    <cofactor evidence="8">
        <name>Zn(2+)</name>
        <dbReference type="ChEBI" id="CHEBI:29105"/>
    </cofactor>
    <text evidence="8">Binds 1 zinc ion per subunit.</text>
</comment>
<comment type="caution">
    <text evidence="9">The sequence shown here is derived from an EMBL/GenBank/DDBJ whole genome shotgun (WGS) entry which is preliminary data.</text>
</comment>
<comment type="catalytic activity">
    <reaction evidence="7">
        <text>hydrogencarbonate + H(+) = CO2 + H2O</text>
        <dbReference type="Rhea" id="RHEA:10748"/>
        <dbReference type="ChEBI" id="CHEBI:15377"/>
        <dbReference type="ChEBI" id="CHEBI:15378"/>
        <dbReference type="ChEBI" id="CHEBI:16526"/>
        <dbReference type="ChEBI" id="CHEBI:17544"/>
        <dbReference type="EC" id="4.2.1.1"/>
    </reaction>
</comment>
<evidence type="ECO:0000256" key="4">
    <source>
        <dbReference type="ARBA" id="ARBA00022833"/>
    </source>
</evidence>
<evidence type="ECO:0000313" key="12">
    <source>
        <dbReference type="Proteomes" id="UP000295685"/>
    </source>
</evidence>
<keyword evidence="11" id="KW-1185">Reference proteome</keyword>
<reference evidence="11 12" key="1">
    <citation type="journal article" date="2019" name="Sci. Rep.">
        <title>Extended insight into the Mycobacterium chelonae-abscessus complex through whole genome sequencing of Mycobacterium salmoniphilum outbreak and Mycobacterium salmoniphilum-like strains.</title>
        <authorList>
            <person name="Behra P.R.K."/>
            <person name="Das S."/>
            <person name="Pettersson B.M.F."/>
            <person name="Shirreff L."/>
            <person name="DuCote T."/>
            <person name="Jacobsson K.G."/>
            <person name="Ennis D.G."/>
            <person name="Kirsebom L.A."/>
        </authorList>
    </citation>
    <scope>NUCLEOTIDE SEQUENCE [LARGE SCALE GENOMIC DNA]</scope>
    <source>
        <strain evidence="10 11">CCUG 60883</strain>
        <strain evidence="9 12">CCUG 60885</strain>
    </source>
</reference>
<dbReference type="EC" id="4.2.1.1" evidence="2"/>
<keyword evidence="5 9" id="KW-0456">Lyase</keyword>
<dbReference type="PANTHER" id="PTHR11002:SF76">
    <property type="entry name" value="CARBONIC ANHYDRASE"/>
    <property type="match status" value="1"/>
</dbReference>
<evidence type="ECO:0000256" key="8">
    <source>
        <dbReference type="PIRSR" id="PIRSR601765-1"/>
    </source>
</evidence>
<dbReference type="Gene3D" id="3.40.1050.10">
    <property type="entry name" value="Carbonic anhydrase"/>
    <property type="match status" value="1"/>
</dbReference>
<dbReference type="AlphaFoldDB" id="A0A4V3HZD9"/>
<dbReference type="InterPro" id="IPR036874">
    <property type="entry name" value="Carbonic_anhydrase_sf"/>
</dbReference>
<dbReference type="SUPFAM" id="SSF53056">
    <property type="entry name" value="beta-carbonic anhydrase, cab"/>
    <property type="match status" value="1"/>
</dbReference>
<dbReference type="RefSeq" id="WP_234878826.1">
    <property type="nucleotide sequence ID" value="NZ_PECK01000006.1"/>
</dbReference>
<feature type="binding site" evidence="8">
    <location>
        <position position="93"/>
    </location>
    <ligand>
        <name>Zn(2+)</name>
        <dbReference type="ChEBI" id="CHEBI:29105"/>
    </ligand>
</feature>
<gene>
    <name evidence="9" type="primary">cynT</name>
    <name evidence="10" type="ORF">CCUG60883_00148</name>
    <name evidence="9" type="ORF">CCUG60885_03207</name>
</gene>
<feature type="binding site" evidence="8">
    <location>
        <position position="34"/>
    </location>
    <ligand>
        <name>Zn(2+)</name>
        <dbReference type="ChEBI" id="CHEBI:29105"/>
    </ligand>
</feature>
<keyword evidence="3 8" id="KW-0479">Metal-binding</keyword>
<dbReference type="PANTHER" id="PTHR11002">
    <property type="entry name" value="CARBONIC ANHYDRASE"/>
    <property type="match status" value="1"/>
</dbReference>
<evidence type="ECO:0000256" key="7">
    <source>
        <dbReference type="ARBA" id="ARBA00048348"/>
    </source>
</evidence>
<evidence type="ECO:0000256" key="6">
    <source>
        <dbReference type="ARBA" id="ARBA00024993"/>
    </source>
</evidence>
<evidence type="ECO:0000313" key="10">
    <source>
        <dbReference type="EMBL" id="TEA09387.1"/>
    </source>
</evidence>
<evidence type="ECO:0000313" key="11">
    <source>
        <dbReference type="Proteomes" id="UP000294844"/>
    </source>
</evidence>
<dbReference type="SMART" id="SM00947">
    <property type="entry name" value="Pro_CA"/>
    <property type="match status" value="1"/>
</dbReference>
<proteinExistence type="inferred from homology"/>
<name>A0A4V3HZD9_9MYCO</name>
<dbReference type="Proteomes" id="UP000295685">
    <property type="component" value="Unassembled WGS sequence"/>
</dbReference>
<accession>A0A4V3HZD9</accession>
<keyword evidence="4 8" id="KW-0862">Zinc</keyword>
<comment type="function">
    <text evidence="6">Catalyzes the reversible hydration of carbon dioxide to form bicarbonate.</text>
</comment>
<dbReference type="Proteomes" id="UP000294844">
    <property type="component" value="Unassembled WGS sequence"/>
</dbReference>
<evidence type="ECO:0000256" key="5">
    <source>
        <dbReference type="ARBA" id="ARBA00023239"/>
    </source>
</evidence>
<evidence type="ECO:0000256" key="1">
    <source>
        <dbReference type="ARBA" id="ARBA00006217"/>
    </source>
</evidence>
<dbReference type="GO" id="GO:0008270">
    <property type="term" value="F:zinc ion binding"/>
    <property type="evidence" value="ECO:0007669"/>
    <property type="project" value="InterPro"/>
</dbReference>
<feature type="binding site" evidence="8">
    <location>
        <position position="90"/>
    </location>
    <ligand>
        <name>Zn(2+)</name>
        <dbReference type="ChEBI" id="CHEBI:29105"/>
    </ligand>
</feature>